<dbReference type="RefSeq" id="WP_077494251.1">
    <property type="nucleotide sequence ID" value="NZ_MLHG01000044.1"/>
</dbReference>
<gene>
    <name evidence="2" type="ORF">BKK47_07270</name>
</gene>
<accession>A0A1V3IF95</accession>
<reference evidence="2 3" key="1">
    <citation type="submission" date="2016-10" db="EMBL/GenBank/DDBJ databases">
        <title>Rodentibacter gen. nov. and new species.</title>
        <authorList>
            <person name="Christensen H."/>
        </authorList>
    </citation>
    <scope>NUCLEOTIDE SEQUENCE [LARGE SCALE GENOMIC DNA]</scope>
    <source>
        <strain evidence="2 3">Ppn418</strain>
    </source>
</reference>
<sequence length="169" mass="18430">MQYKSLFLVLAGIGGVMSSSHAELNVIADLGGESAVRFYEALQPDETMVQAYPNSVPATLSESDILPIVSHRMTPGKVQPVQMNLPGMLPIFLVGTDNLSQNWLRDNYHYLRKIGAMGLVVSVKTKEELADLRQLVPELTLMPTPGDDLASRLNLAHYPALLTAKGLSQ</sequence>
<dbReference type="Pfam" id="PF11072">
    <property type="entry name" value="DUF2859"/>
    <property type="match status" value="1"/>
</dbReference>
<protein>
    <submittedName>
        <fullName evidence="2">Integrating conjugative element protein</fullName>
    </submittedName>
</protein>
<name>A0A1V3IF95_9PAST</name>
<dbReference type="STRING" id="1908257.BKK47_07270"/>
<dbReference type="EMBL" id="MLHG01000044">
    <property type="protein sequence ID" value="OOF39194.1"/>
    <property type="molecule type" value="Genomic_DNA"/>
</dbReference>
<dbReference type="NCBIfam" id="TIGR03765">
    <property type="entry name" value="ICE_PFL_4695"/>
    <property type="match status" value="1"/>
</dbReference>
<organism evidence="2 3">
    <name type="scientific">Rodentibacter mrazii</name>
    <dbReference type="NCBI Taxonomy" id="1908257"/>
    <lineage>
        <taxon>Bacteria</taxon>
        <taxon>Pseudomonadati</taxon>
        <taxon>Pseudomonadota</taxon>
        <taxon>Gammaproteobacteria</taxon>
        <taxon>Pasteurellales</taxon>
        <taxon>Pasteurellaceae</taxon>
        <taxon>Rodentibacter</taxon>
    </lineage>
</organism>
<comment type="caution">
    <text evidence="2">The sequence shown here is derived from an EMBL/GenBank/DDBJ whole genome shotgun (WGS) entry which is preliminary data.</text>
</comment>
<keyword evidence="1" id="KW-0732">Signal</keyword>
<proteinExistence type="predicted"/>
<feature type="chain" id="PRO_5013183343" evidence="1">
    <location>
        <begin position="23"/>
        <end position="169"/>
    </location>
</feature>
<evidence type="ECO:0000313" key="2">
    <source>
        <dbReference type="EMBL" id="OOF39194.1"/>
    </source>
</evidence>
<feature type="signal peptide" evidence="1">
    <location>
        <begin position="1"/>
        <end position="22"/>
    </location>
</feature>
<evidence type="ECO:0000313" key="3">
    <source>
        <dbReference type="Proteomes" id="UP000189426"/>
    </source>
</evidence>
<dbReference type="Proteomes" id="UP000189426">
    <property type="component" value="Unassembled WGS sequence"/>
</dbReference>
<evidence type="ECO:0000256" key="1">
    <source>
        <dbReference type="SAM" id="SignalP"/>
    </source>
</evidence>
<dbReference type="AlphaFoldDB" id="A0A1V3IF95"/>
<dbReference type="InterPro" id="IPR021300">
    <property type="entry name" value="Integr_conj_element_PFL4695"/>
</dbReference>
<keyword evidence="3" id="KW-1185">Reference proteome</keyword>